<dbReference type="Pfam" id="PF00581">
    <property type="entry name" value="Rhodanese"/>
    <property type="match status" value="1"/>
</dbReference>
<dbReference type="OrthoDB" id="9800872at2"/>
<proteinExistence type="predicted"/>
<dbReference type="RefSeq" id="WP_036834067.1">
    <property type="nucleotide sequence ID" value="NZ_AVPG01000010.1"/>
</dbReference>
<sequence length="99" mass="10960">MRTLTAEEVRKQLEEEGQQLNIIDVREDEEVEEGMIPGATHIALGTIEDRVNDLDKTKEYVMVCRSGGRSSRAAQFLASEGFTVINMEGGMLAWTGKTA</sequence>
<evidence type="ECO:0000313" key="3">
    <source>
        <dbReference type="Proteomes" id="UP000030401"/>
    </source>
</evidence>
<dbReference type="EMBL" id="AVPG01000010">
    <property type="protein sequence ID" value="KGX86926.1"/>
    <property type="molecule type" value="Genomic_DNA"/>
</dbReference>
<dbReference type="InterPro" id="IPR001763">
    <property type="entry name" value="Rhodanese-like_dom"/>
</dbReference>
<dbReference type="Proteomes" id="UP000030401">
    <property type="component" value="Unassembled WGS sequence"/>
</dbReference>
<evidence type="ECO:0000259" key="1">
    <source>
        <dbReference type="PROSITE" id="PS50206"/>
    </source>
</evidence>
<dbReference type="PANTHER" id="PTHR43031:SF17">
    <property type="entry name" value="SULFURTRANSFERASE YTWF-RELATED"/>
    <property type="match status" value="1"/>
</dbReference>
<dbReference type="eggNOG" id="COG0607">
    <property type="taxonomic scope" value="Bacteria"/>
</dbReference>
<feature type="domain" description="Rhodanese" evidence="1">
    <location>
        <begin position="16"/>
        <end position="99"/>
    </location>
</feature>
<dbReference type="SUPFAM" id="SSF52821">
    <property type="entry name" value="Rhodanese/Cell cycle control phosphatase"/>
    <property type="match status" value="1"/>
</dbReference>
<reference evidence="2 3" key="1">
    <citation type="submission" date="2013-08" db="EMBL/GenBank/DDBJ databases">
        <authorList>
            <person name="Huang J."/>
            <person name="Wang G."/>
        </authorList>
    </citation>
    <scope>NUCLEOTIDE SEQUENCE [LARGE SCALE GENOMIC DNA]</scope>
    <source>
        <strain evidence="2 3">JSM 072002</strain>
    </source>
</reference>
<dbReference type="InterPro" id="IPR050229">
    <property type="entry name" value="GlpE_sulfurtransferase"/>
</dbReference>
<dbReference type="CDD" id="cd00158">
    <property type="entry name" value="RHOD"/>
    <property type="match status" value="1"/>
</dbReference>
<accession>A0A0A5G1F1</accession>
<dbReference type="SMART" id="SM00450">
    <property type="entry name" value="RHOD"/>
    <property type="match status" value="1"/>
</dbReference>
<organism evidence="2 3">
    <name type="scientific">Pontibacillus litoralis JSM 072002</name>
    <dbReference type="NCBI Taxonomy" id="1385512"/>
    <lineage>
        <taxon>Bacteria</taxon>
        <taxon>Bacillati</taxon>
        <taxon>Bacillota</taxon>
        <taxon>Bacilli</taxon>
        <taxon>Bacillales</taxon>
        <taxon>Bacillaceae</taxon>
        <taxon>Pontibacillus</taxon>
    </lineage>
</organism>
<dbReference type="AlphaFoldDB" id="A0A0A5G1F1"/>
<dbReference type="STRING" id="1385512.N784_03485"/>
<dbReference type="PANTHER" id="PTHR43031">
    <property type="entry name" value="FAD-DEPENDENT OXIDOREDUCTASE"/>
    <property type="match status" value="1"/>
</dbReference>
<dbReference type="Gene3D" id="3.40.250.10">
    <property type="entry name" value="Rhodanese-like domain"/>
    <property type="match status" value="1"/>
</dbReference>
<name>A0A0A5G1F1_9BACI</name>
<dbReference type="PROSITE" id="PS50206">
    <property type="entry name" value="RHODANESE_3"/>
    <property type="match status" value="1"/>
</dbReference>
<dbReference type="InterPro" id="IPR036873">
    <property type="entry name" value="Rhodanese-like_dom_sf"/>
</dbReference>
<evidence type="ECO:0000313" key="2">
    <source>
        <dbReference type="EMBL" id="KGX86926.1"/>
    </source>
</evidence>
<comment type="caution">
    <text evidence="2">The sequence shown here is derived from an EMBL/GenBank/DDBJ whole genome shotgun (WGS) entry which is preliminary data.</text>
</comment>
<protein>
    <submittedName>
        <fullName evidence="2">Molybdopterin biosynthesis MoeB protein</fullName>
    </submittedName>
</protein>
<gene>
    <name evidence="2" type="ORF">N784_03485</name>
</gene>
<keyword evidence="3" id="KW-1185">Reference proteome</keyword>